<dbReference type="PANTHER" id="PTHR37461:SF1">
    <property type="entry name" value="ANTI-SIGMA-K FACTOR RSKA"/>
    <property type="match status" value="1"/>
</dbReference>
<dbReference type="Pfam" id="PF10099">
    <property type="entry name" value="RskA_C"/>
    <property type="match status" value="1"/>
</dbReference>
<protein>
    <recommendedName>
        <fullName evidence="1">Anti-sigma K factor RskA C-terminal domain-containing protein</fullName>
    </recommendedName>
</protein>
<feature type="domain" description="Anti-sigma K factor RskA C-terminal" evidence="1">
    <location>
        <begin position="94"/>
        <end position="221"/>
    </location>
</feature>
<dbReference type="AlphaFoldDB" id="A0A2A4HX96"/>
<dbReference type="RefSeq" id="WP_096612318.1">
    <property type="nucleotide sequence ID" value="NZ_NWVD01000004.1"/>
</dbReference>
<reference evidence="2 3" key="1">
    <citation type="submission" date="2017-09" db="EMBL/GenBank/DDBJ databases">
        <title>Sphingomonas ginsenosidimutans KACC 14949, whole genome shotgun sequence.</title>
        <authorList>
            <person name="Feng G."/>
            <person name="Zhu H."/>
        </authorList>
    </citation>
    <scope>NUCLEOTIDE SEQUENCE [LARGE SCALE GENOMIC DNA]</scope>
    <source>
        <strain evidence="2 3">KACC 14949</strain>
    </source>
</reference>
<dbReference type="GO" id="GO:0006417">
    <property type="term" value="P:regulation of translation"/>
    <property type="evidence" value="ECO:0007669"/>
    <property type="project" value="TreeGrafter"/>
</dbReference>
<accession>A0A2A4HX96</accession>
<comment type="caution">
    <text evidence="2">The sequence shown here is derived from an EMBL/GenBank/DDBJ whole genome shotgun (WGS) entry which is preliminary data.</text>
</comment>
<dbReference type="InterPro" id="IPR051474">
    <property type="entry name" value="Anti-sigma-K/W_factor"/>
</dbReference>
<proteinExistence type="predicted"/>
<dbReference type="Proteomes" id="UP000218784">
    <property type="component" value="Unassembled WGS sequence"/>
</dbReference>
<sequence>MTPDDQVDAAELALGLLDGAERAAAVERMLADSEFAMEVAWWRDRFAALLQGYDPVEPPAGLLARIALPDAKPTPEPVAVIRPRWRWFAGGAAAGAVAASLVALLTVTKAIVPPVTPAPVRPLVAVLAPTEGAQQAPVAALVDRRDGSVRLTATIVVPADRVAELWRIGGDKVPRPLGLLAPGAVAPALLKNARLPTPDEVLAVSIEPVGGSPTGQPTGAVVATGAVVDMS</sequence>
<evidence type="ECO:0000259" key="1">
    <source>
        <dbReference type="Pfam" id="PF10099"/>
    </source>
</evidence>
<dbReference type="InterPro" id="IPR018764">
    <property type="entry name" value="RskA_C"/>
</dbReference>
<gene>
    <name evidence="2" type="ORF">COA17_10670</name>
</gene>
<dbReference type="EMBL" id="NWVD01000004">
    <property type="protein sequence ID" value="PCG08623.1"/>
    <property type="molecule type" value="Genomic_DNA"/>
</dbReference>
<evidence type="ECO:0000313" key="2">
    <source>
        <dbReference type="EMBL" id="PCG08623.1"/>
    </source>
</evidence>
<dbReference type="GO" id="GO:0016989">
    <property type="term" value="F:sigma factor antagonist activity"/>
    <property type="evidence" value="ECO:0007669"/>
    <property type="project" value="TreeGrafter"/>
</dbReference>
<organism evidence="2 3">
    <name type="scientific">Sphingomonas ginsenosidimutans</name>
    <dbReference type="NCBI Taxonomy" id="862134"/>
    <lineage>
        <taxon>Bacteria</taxon>
        <taxon>Pseudomonadati</taxon>
        <taxon>Pseudomonadota</taxon>
        <taxon>Alphaproteobacteria</taxon>
        <taxon>Sphingomonadales</taxon>
        <taxon>Sphingomonadaceae</taxon>
        <taxon>Sphingomonas</taxon>
    </lineage>
</organism>
<dbReference type="PANTHER" id="PTHR37461">
    <property type="entry name" value="ANTI-SIGMA-K FACTOR RSKA"/>
    <property type="match status" value="1"/>
</dbReference>
<dbReference type="GO" id="GO:0005886">
    <property type="term" value="C:plasma membrane"/>
    <property type="evidence" value="ECO:0007669"/>
    <property type="project" value="InterPro"/>
</dbReference>
<keyword evidence="3" id="KW-1185">Reference proteome</keyword>
<name>A0A2A4HX96_9SPHN</name>
<evidence type="ECO:0000313" key="3">
    <source>
        <dbReference type="Proteomes" id="UP000218784"/>
    </source>
</evidence>